<accession>A0A511N648</accession>
<evidence type="ECO:0000313" key="2">
    <source>
        <dbReference type="Proteomes" id="UP000321306"/>
    </source>
</evidence>
<dbReference type="Proteomes" id="UP000321306">
    <property type="component" value="Unassembled WGS sequence"/>
</dbReference>
<dbReference type="EMBL" id="BJXB01000020">
    <property type="protein sequence ID" value="GEM48342.1"/>
    <property type="molecule type" value="Genomic_DNA"/>
</dbReference>
<protein>
    <submittedName>
        <fullName evidence="1">Uncharacterized protein</fullName>
    </submittedName>
</protein>
<evidence type="ECO:0000313" key="1">
    <source>
        <dbReference type="EMBL" id="GEM48342.1"/>
    </source>
</evidence>
<comment type="caution">
    <text evidence="1">The sequence shown here is derived from an EMBL/GenBank/DDBJ whole genome shotgun (WGS) entry which is preliminary data.</text>
</comment>
<dbReference type="AlphaFoldDB" id="A0A511N648"/>
<keyword evidence="2" id="KW-1185">Reference proteome</keyword>
<sequence>MHRSSVEPNSKLPIPDLDPIHLALNWPEGAEDQFAALFAKCLECEQAMCSCRTLKGQRGLCRRWAVMASRKIRLTSLP</sequence>
<reference evidence="1 2" key="1">
    <citation type="submission" date="2019-07" db="EMBL/GenBank/DDBJ databases">
        <title>Whole genome shotgun sequence of Deinococcus cellulosilyticus NBRC 106333.</title>
        <authorList>
            <person name="Hosoyama A."/>
            <person name="Uohara A."/>
            <person name="Ohji S."/>
            <person name="Ichikawa N."/>
        </authorList>
    </citation>
    <scope>NUCLEOTIDE SEQUENCE [LARGE SCALE GENOMIC DNA]</scope>
    <source>
        <strain evidence="1 2">NBRC 106333</strain>
    </source>
</reference>
<gene>
    <name evidence="1" type="ORF">DC3_39770</name>
</gene>
<proteinExistence type="predicted"/>
<organism evidence="1 2">
    <name type="scientific">Deinococcus cellulosilyticus (strain DSM 18568 / NBRC 106333 / KACC 11606 / 5516J-15)</name>
    <dbReference type="NCBI Taxonomy" id="1223518"/>
    <lineage>
        <taxon>Bacteria</taxon>
        <taxon>Thermotogati</taxon>
        <taxon>Deinococcota</taxon>
        <taxon>Deinococci</taxon>
        <taxon>Deinococcales</taxon>
        <taxon>Deinococcaceae</taxon>
        <taxon>Deinococcus</taxon>
    </lineage>
</organism>
<name>A0A511N648_DEIC1</name>